<comment type="caution">
    <text evidence="2">The sequence shown here is derived from an EMBL/GenBank/DDBJ whole genome shotgun (WGS) entry which is preliminary data.</text>
</comment>
<keyword evidence="3" id="KW-1185">Reference proteome</keyword>
<gene>
    <name evidence="2" type="ORF">KDA82_39980</name>
</gene>
<organism evidence="2 3">
    <name type="scientific">Streptomyces daliensis</name>
    <dbReference type="NCBI Taxonomy" id="299421"/>
    <lineage>
        <taxon>Bacteria</taxon>
        <taxon>Bacillati</taxon>
        <taxon>Actinomycetota</taxon>
        <taxon>Actinomycetes</taxon>
        <taxon>Kitasatosporales</taxon>
        <taxon>Streptomycetaceae</taxon>
        <taxon>Streptomyces</taxon>
    </lineage>
</organism>
<dbReference type="Gene3D" id="2.180.10.10">
    <property type="entry name" value="RHS repeat-associated core"/>
    <property type="match status" value="1"/>
</dbReference>
<evidence type="ECO:0008006" key="4">
    <source>
        <dbReference type="Google" id="ProtNLM"/>
    </source>
</evidence>
<proteinExistence type="predicted"/>
<dbReference type="NCBIfam" id="TIGR01643">
    <property type="entry name" value="YD_repeat_2x"/>
    <property type="match status" value="1"/>
</dbReference>
<dbReference type="AlphaFoldDB" id="A0A8T4J711"/>
<sequence>GGVTGVTGTTRSTGTAGASARGWRESYTYDAAGNQTSASWPDRHAAPDARGERAYTGTTLARAVVPIAVGTGAGRLVQRTRTRLSKKPATWHYTYCAENRLTQVTTPDGTVWRYTYDPLGRCTSKQRLAADGETVVERTDFAWDRPLLCEEPSNRPGEHA</sequence>
<dbReference type="InterPro" id="IPR006530">
    <property type="entry name" value="YD"/>
</dbReference>
<feature type="non-terminal residue" evidence="2">
    <location>
        <position position="160"/>
    </location>
</feature>
<evidence type="ECO:0000313" key="2">
    <source>
        <dbReference type="EMBL" id="MBR7679012.1"/>
    </source>
</evidence>
<accession>A0A8T4J711</accession>
<feature type="non-terminal residue" evidence="2">
    <location>
        <position position="1"/>
    </location>
</feature>
<dbReference type="Pfam" id="PF05593">
    <property type="entry name" value="RHS_repeat"/>
    <property type="match status" value="1"/>
</dbReference>
<feature type="region of interest" description="Disordered" evidence="1">
    <location>
        <begin position="1"/>
        <end position="20"/>
    </location>
</feature>
<name>A0A8T4J711_9ACTN</name>
<dbReference type="Proteomes" id="UP000675554">
    <property type="component" value="Unassembled WGS sequence"/>
</dbReference>
<dbReference type="InterPro" id="IPR031325">
    <property type="entry name" value="RHS_repeat"/>
</dbReference>
<evidence type="ECO:0000256" key="1">
    <source>
        <dbReference type="SAM" id="MobiDB-lite"/>
    </source>
</evidence>
<reference evidence="2" key="1">
    <citation type="submission" date="2021-04" db="EMBL/GenBank/DDBJ databases">
        <title>Sequencing of actinobacteria type strains.</title>
        <authorList>
            <person name="Nguyen G.-S."/>
            <person name="Wentzel A."/>
        </authorList>
    </citation>
    <scope>NUCLEOTIDE SEQUENCE</scope>
    <source>
        <strain evidence="2">DSM 42095</strain>
    </source>
</reference>
<dbReference type="EMBL" id="JAGSMN010002145">
    <property type="protein sequence ID" value="MBR7679012.1"/>
    <property type="molecule type" value="Genomic_DNA"/>
</dbReference>
<evidence type="ECO:0000313" key="3">
    <source>
        <dbReference type="Proteomes" id="UP000675554"/>
    </source>
</evidence>
<protein>
    <recommendedName>
        <fullName evidence="4">YD repeat-containing protein</fullName>
    </recommendedName>
</protein>